<reference evidence="15" key="2">
    <citation type="submission" date="2018-06" db="EMBL/GenBank/DDBJ databases">
        <authorList>
            <consortium name="Pathogen Informatics"/>
            <person name="Doyle S."/>
        </authorList>
    </citation>
    <scope>NUCLEOTIDE SEQUENCE</scope>
    <source>
        <strain evidence="15">NCTC10135</strain>
    </source>
</reference>
<dbReference type="Gene3D" id="3.40.1280.10">
    <property type="match status" value="1"/>
</dbReference>
<dbReference type="PANTHER" id="PTHR30027:SF3">
    <property type="entry name" value="16S RRNA (URACIL(1498)-N(3))-METHYLTRANSFERASE"/>
    <property type="match status" value="1"/>
</dbReference>
<dbReference type="Proteomes" id="UP000259864">
    <property type="component" value="Chromosome 1"/>
</dbReference>
<evidence type="ECO:0000256" key="4">
    <source>
        <dbReference type="ARBA" id="ARBA00013673"/>
    </source>
</evidence>
<protein>
    <recommendedName>
        <fullName evidence="4 12">Ribosomal RNA small subunit methyltransferase E</fullName>
        <ecNumber evidence="3 12">2.1.1.193</ecNumber>
    </recommendedName>
</protein>
<evidence type="ECO:0000256" key="1">
    <source>
        <dbReference type="ARBA" id="ARBA00004496"/>
    </source>
</evidence>
<evidence type="ECO:0000256" key="9">
    <source>
        <dbReference type="ARBA" id="ARBA00022691"/>
    </source>
</evidence>
<dbReference type="NCBIfam" id="NF008701">
    <property type="entry name" value="PRK11713.5-5"/>
    <property type="match status" value="1"/>
</dbReference>
<evidence type="ECO:0000256" key="3">
    <source>
        <dbReference type="ARBA" id="ARBA00012328"/>
    </source>
</evidence>
<dbReference type="GO" id="GO:0070475">
    <property type="term" value="P:rRNA base methylation"/>
    <property type="evidence" value="ECO:0007669"/>
    <property type="project" value="TreeGrafter"/>
</dbReference>
<evidence type="ECO:0000256" key="8">
    <source>
        <dbReference type="ARBA" id="ARBA00022679"/>
    </source>
</evidence>
<evidence type="ECO:0000256" key="6">
    <source>
        <dbReference type="ARBA" id="ARBA00022552"/>
    </source>
</evidence>
<evidence type="ECO:0000256" key="2">
    <source>
        <dbReference type="ARBA" id="ARBA00005528"/>
    </source>
</evidence>
<dbReference type="Gene3D" id="2.40.240.20">
    <property type="entry name" value="Hypothetical PUA domain-like, domain 1"/>
    <property type="match status" value="1"/>
</dbReference>
<dbReference type="STRING" id="1188234.MALK_0120"/>
<dbReference type="Pfam" id="PF04452">
    <property type="entry name" value="Methyltrans_RNA"/>
    <property type="match status" value="1"/>
</dbReference>
<comment type="catalytic activity">
    <reaction evidence="11 12">
        <text>uridine(1498) in 16S rRNA + S-adenosyl-L-methionine = N(3)-methyluridine(1498) in 16S rRNA + S-adenosyl-L-homocysteine + H(+)</text>
        <dbReference type="Rhea" id="RHEA:42920"/>
        <dbReference type="Rhea" id="RHEA-COMP:10283"/>
        <dbReference type="Rhea" id="RHEA-COMP:10284"/>
        <dbReference type="ChEBI" id="CHEBI:15378"/>
        <dbReference type="ChEBI" id="CHEBI:57856"/>
        <dbReference type="ChEBI" id="CHEBI:59789"/>
        <dbReference type="ChEBI" id="CHEBI:65315"/>
        <dbReference type="ChEBI" id="CHEBI:74502"/>
        <dbReference type="EC" id="2.1.1.193"/>
    </reaction>
</comment>
<evidence type="ECO:0000313" key="17">
    <source>
        <dbReference type="Proteomes" id="UP000259864"/>
    </source>
</evidence>
<dbReference type="CDD" id="cd18084">
    <property type="entry name" value="RsmE-like"/>
    <property type="match status" value="1"/>
</dbReference>
<dbReference type="EMBL" id="LS991949">
    <property type="protein sequence ID" value="SYV90111.1"/>
    <property type="molecule type" value="Genomic_DNA"/>
</dbReference>
<keyword evidence="7 12" id="KW-0489">Methyltransferase</keyword>
<proteinExistence type="inferred from homology"/>
<evidence type="ECO:0000256" key="5">
    <source>
        <dbReference type="ARBA" id="ARBA00022490"/>
    </source>
</evidence>
<dbReference type="PIRSF" id="PIRSF015601">
    <property type="entry name" value="MTase_slr0722"/>
    <property type="match status" value="1"/>
</dbReference>
<dbReference type="GO" id="GO:0070042">
    <property type="term" value="F:rRNA (uridine-N3-)-methyltransferase activity"/>
    <property type="evidence" value="ECO:0007669"/>
    <property type="project" value="TreeGrafter"/>
</dbReference>
<evidence type="ECO:0000259" key="13">
    <source>
        <dbReference type="Pfam" id="PF04452"/>
    </source>
</evidence>
<keyword evidence="6 12" id="KW-0698">rRNA processing</keyword>
<evidence type="ECO:0000256" key="7">
    <source>
        <dbReference type="ARBA" id="ARBA00022603"/>
    </source>
</evidence>
<comment type="similarity">
    <text evidence="2 12">Belongs to the RNA methyltransferase RsmE family.</text>
</comment>
<dbReference type="RefSeq" id="WP_110858464.1">
    <property type="nucleotide sequence ID" value="NZ_CP190015.1"/>
</dbReference>
<keyword evidence="9 12" id="KW-0949">S-adenosyl-L-methionine</keyword>
<evidence type="ECO:0000256" key="10">
    <source>
        <dbReference type="ARBA" id="ARBA00025699"/>
    </source>
</evidence>
<reference evidence="14 16" key="1">
    <citation type="submission" date="2018-06" db="EMBL/GenBank/DDBJ databases">
        <title>Genomic Encyclopedia of Archaeal and Bacterial Type Strains, Phase II (KMG-II): from individual species to whole genera.</title>
        <authorList>
            <person name="Goeker M."/>
        </authorList>
    </citation>
    <scope>NUCLEOTIDE SEQUENCE [LARGE SCALE GENOMIC DNA]</scope>
    <source>
        <strain evidence="14 16">ATCC 29103</strain>
    </source>
</reference>
<dbReference type="EC" id="2.1.1.193" evidence="3 12"/>
<feature type="domain" description="Ribosomal RNA small subunit methyltransferase E methyltransferase" evidence="13">
    <location>
        <begin position="66"/>
        <end position="219"/>
    </location>
</feature>
<organism evidence="14 16">
    <name type="scientific">Metamycoplasma alkalescens</name>
    <dbReference type="NCBI Taxonomy" id="45363"/>
    <lineage>
        <taxon>Bacteria</taxon>
        <taxon>Bacillati</taxon>
        <taxon>Mycoplasmatota</taxon>
        <taxon>Mycoplasmoidales</taxon>
        <taxon>Metamycoplasmataceae</taxon>
        <taxon>Metamycoplasma</taxon>
    </lineage>
</organism>
<sequence length="220" mass="25741">MYKFFSQKKIDNYFLLDPELQKHLKVIRIKNEDFLINYQNEFYLCNYLYPNKAIIKKKLAINNELGYQLVVAIPFIKQSHFEIALQKCSELGVTKIIPFISQYTDKSNLELIKKYQRFKKIIFEASQQAFRNQIPSLEAPLSFEEVIKLDFKNKFIAYEKKKENTLCQTNKDTLLIVGPEGGFSQDEINLALNHQVNVVGLTKTILRTETALIYMLAKII</sequence>
<dbReference type="GO" id="GO:0005737">
    <property type="term" value="C:cytoplasm"/>
    <property type="evidence" value="ECO:0007669"/>
    <property type="project" value="UniProtKB-SubCell"/>
</dbReference>
<evidence type="ECO:0000256" key="12">
    <source>
        <dbReference type="PIRNR" id="PIRNR015601"/>
    </source>
</evidence>
<dbReference type="InterPro" id="IPR029026">
    <property type="entry name" value="tRNA_m1G_MTases_N"/>
</dbReference>
<name>A0A318U4A8_9BACT</name>
<dbReference type="InterPro" id="IPR006700">
    <property type="entry name" value="RsmE"/>
</dbReference>
<dbReference type="InterPro" id="IPR046886">
    <property type="entry name" value="RsmE_MTase_dom"/>
</dbReference>
<keyword evidence="8 12" id="KW-0808">Transferase</keyword>
<comment type="subcellular location">
    <subcellularLocation>
        <location evidence="1 12">Cytoplasm</location>
    </subcellularLocation>
</comment>
<dbReference type="NCBIfam" id="TIGR00046">
    <property type="entry name" value="RsmE family RNA methyltransferase"/>
    <property type="match status" value="1"/>
</dbReference>
<evidence type="ECO:0000313" key="15">
    <source>
        <dbReference type="EMBL" id="SYV90111.1"/>
    </source>
</evidence>
<dbReference type="KEGG" id="mala:NCTC10135_00622"/>
<dbReference type="PANTHER" id="PTHR30027">
    <property type="entry name" value="RIBOSOMAL RNA SMALL SUBUNIT METHYLTRANSFERASE E"/>
    <property type="match status" value="1"/>
</dbReference>
<dbReference type="Proteomes" id="UP000247715">
    <property type="component" value="Unassembled WGS sequence"/>
</dbReference>
<accession>A0A318U4A8</accession>
<keyword evidence="5 12" id="KW-0963">Cytoplasm</keyword>
<comment type="function">
    <text evidence="10 12">Specifically methylates the N3 position of the uracil ring of uridine 1498 (m3U1498) in 16S rRNA. Acts on the fully assembled 30S ribosomal subunit.</text>
</comment>
<evidence type="ECO:0000256" key="11">
    <source>
        <dbReference type="ARBA" id="ARBA00047944"/>
    </source>
</evidence>
<dbReference type="InterPro" id="IPR029028">
    <property type="entry name" value="Alpha/beta_knot_MTases"/>
</dbReference>
<dbReference type="AlphaFoldDB" id="A0A318U4A8"/>
<dbReference type="SUPFAM" id="SSF75217">
    <property type="entry name" value="alpha/beta knot"/>
    <property type="match status" value="1"/>
</dbReference>
<evidence type="ECO:0000313" key="16">
    <source>
        <dbReference type="Proteomes" id="UP000247715"/>
    </source>
</evidence>
<evidence type="ECO:0000313" key="14">
    <source>
        <dbReference type="EMBL" id="PYF42221.1"/>
    </source>
</evidence>
<reference evidence="17" key="3">
    <citation type="submission" date="2018-06" db="EMBL/GenBank/DDBJ databases">
        <authorList>
            <consortium name="Pathogen Informatics"/>
        </authorList>
    </citation>
    <scope>NUCLEOTIDE SEQUENCE [LARGE SCALE GENOMIC DNA]</scope>
    <source>
        <strain evidence="17">NCTC10135</strain>
    </source>
</reference>
<gene>
    <name evidence="15" type="primary">rsmE</name>
    <name evidence="14" type="ORF">BCF88_11414</name>
    <name evidence="15" type="ORF">NCTC10135_00622</name>
</gene>
<dbReference type="EMBL" id="QKLP01000014">
    <property type="protein sequence ID" value="PYF42221.1"/>
    <property type="molecule type" value="Genomic_DNA"/>
</dbReference>